<dbReference type="PANTHER" id="PTHR30204:SF89">
    <property type="entry name" value="HTH MERR-TYPE DOMAIN-CONTAINING PROTEIN"/>
    <property type="match status" value="1"/>
</dbReference>
<gene>
    <name evidence="4" type="ORF">Raf01_60540</name>
</gene>
<evidence type="ECO:0000313" key="4">
    <source>
        <dbReference type="EMBL" id="GIH17882.1"/>
    </source>
</evidence>
<dbReference type="PROSITE" id="PS50937">
    <property type="entry name" value="HTH_MERR_2"/>
    <property type="match status" value="1"/>
</dbReference>
<dbReference type="CDD" id="cd00592">
    <property type="entry name" value="HTH_MerR-like"/>
    <property type="match status" value="1"/>
</dbReference>
<dbReference type="InterPro" id="IPR047057">
    <property type="entry name" value="MerR_fam"/>
</dbReference>
<feature type="region of interest" description="Disordered" evidence="2">
    <location>
        <begin position="95"/>
        <end position="153"/>
    </location>
</feature>
<name>A0A8J3QXF5_9ACTN</name>
<evidence type="ECO:0000259" key="3">
    <source>
        <dbReference type="PROSITE" id="PS50937"/>
    </source>
</evidence>
<dbReference type="SMART" id="SM00422">
    <property type="entry name" value="HTH_MERR"/>
    <property type="match status" value="1"/>
</dbReference>
<keyword evidence="1" id="KW-0238">DNA-binding</keyword>
<accession>A0A8J3QXF5</accession>
<evidence type="ECO:0000256" key="2">
    <source>
        <dbReference type="SAM" id="MobiDB-lite"/>
    </source>
</evidence>
<dbReference type="PANTHER" id="PTHR30204">
    <property type="entry name" value="REDOX-CYCLING DRUG-SENSING TRANSCRIPTIONAL ACTIVATOR SOXR"/>
    <property type="match status" value="1"/>
</dbReference>
<dbReference type="Pfam" id="PF13411">
    <property type="entry name" value="MerR_1"/>
    <property type="match status" value="1"/>
</dbReference>
<protein>
    <submittedName>
        <fullName evidence="4">MerR family transcriptional regulator</fullName>
    </submittedName>
</protein>
<proteinExistence type="predicted"/>
<dbReference type="Gene3D" id="1.10.1660.10">
    <property type="match status" value="1"/>
</dbReference>
<feature type="compositionally biased region" description="Low complexity" evidence="2">
    <location>
        <begin position="105"/>
        <end position="131"/>
    </location>
</feature>
<dbReference type="InterPro" id="IPR000551">
    <property type="entry name" value="MerR-type_HTH_dom"/>
</dbReference>
<dbReference type="InterPro" id="IPR009061">
    <property type="entry name" value="DNA-bd_dom_put_sf"/>
</dbReference>
<feature type="domain" description="HTH merR-type" evidence="3">
    <location>
        <begin position="1"/>
        <end position="74"/>
    </location>
</feature>
<keyword evidence="5" id="KW-1185">Reference proteome</keyword>
<dbReference type="EMBL" id="BONZ01000061">
    <property type="protein sequence ID" value="GIH17882.1"/>
    <property type="molecule type" value="Genomic_DNA"/>
</dbReference>
<dbReference type="AlphaFoldDB" id="A0A8J3QXF5"/>
<organism evidence="4 5">
    <name type="scientific">Rugosimonospora africana</name>
    <dbReference type="NCBI Taxonomy" id="556532"/>
    <lineage>
        <taxon>Bacteria</taxon>
        <taxon>Bacillati</taxon>
        <taxon>Actinomycetota</taxon>
        <taxon>Actinomycetes</taxon>
        <taxon>Micromonosporales</taxon>
        <taxon>Micromonosporaceae</taxon>
        <taxon>Rugosimonospora</taxon>
    </lineage>
</organism>
<dbReference type="RefSeq" id="WP_373319611.1">
    <property type="nucleotide sequence ID" value="NZ_BONZ01000061.1"/>
</dbReference>
<dbReference type="GO" id="GO:0003700">
    <property type="term" value="F:DNA-binding transcription factor activity"/>
    <property type="evidence" value="ECO:0007669"/>
    <property type="project" value="InterPro"/>
</dbReference>
<dbReference type="GO" id="GO:0003677">
    <property type="term" value="F:DNA binding"/>
    <property type="evidence" value="ECO:0007669"/>
    <property type="project" value="UniProtKB-KW"/>
</dbReference>
<dbReference type="SUPFAM" id="SSF46955">
    <property type="entry name" value="Putative DNA-binding domain"/>
    <property type="match status" value="1"/>
</dbReference>
<comment type="caution">
    <text evidence="4">The sequence shown here is derived from an EMBL/GenBank/DDBJ whole genome shotgun (WGS) entry which is preliminary data.</text>
</comment>
<sequence length="274" mass="29374">MSIGEVLERLRTEFPDVTISKLRFLEAEGLVEPQRSAAGYRKYALADLARLRFVLAAQRDHYLPLRVIREQLAALDHGEPTAALARGLFGVSDKDPARSEAAGRSLPGQPASGSAGSPVSGSMVSGSTVSGLAGRRPPLMAVEEPAERPEPAEVRLSREELLARSGLSEPVLADLEQHGLVRARAGRYDTDALSVARVAAQLAEYGLEPRHLRAYRAAADREVGLFTQLVAPLARQTTPAARARAAEAVRELTALSQQLHAALVRAGLRDTLGQ</sequence>
<evidence type="ECO:0000256" key="1">
    <source>
        <dbReference type="ARBA" id="ARBA00023125"/>
    </source>
</evidence>
<evidence type="ECO:0000313" key="5">
    <source>
        <dbReference type="Proteomes" id="UP000642748"/>
    </source>
</evidence>
<dbReference type="Proteomes" id="UP000642748">
    <property type="component" value="Unassembled WGS sequence"/>
</dbReference>
<reference evidence="4" key="1">
    <citation type="submission" date="2021-01" db="EMBL/GenBank/DDBJ databases">
        <title>Whole genome shotgun sequence of Rugosimonospora africana NBRC 104875.</title>
        <authorList>
            <person name="Komaki H."/>
            <person name="Tamura T."/>
        </authorList>
    </citation>
    <scope>NUCLEOTIDE SEQUENCE</scope>
    <source>
        <strain evidence="4">NBRC 104875</strain>
    </source>
</reference>